<dbReference type="PRINTS" id="PR00045">
    <property type="entry name" value="SIGMA54FCT"/>
</dbReference>
<dbReference type="Pfam" id="PF04552">
    <property type="entry name" value="Sigma54_DBD"/>
    <property type="match status" value="1"/>
</dbReference>
<dbReference type="EMBL" id="BARS01048187">
    <property type="protein sequence ID" value="GAG33841.1"/>
    <property type="molecule type" value="Genomic_DNA"/>
</dbReference>
<dbReference type="PANTHER" id="PTHR32248">
    <property type="entry name" value="RNA POLYMERASE SIGMA-54 FACTOR"/>
    <property type="match status" value="1"/>
</dbReference>
<dbReference type="GO" id="GO:0001216">
    <property type="term" value="F:DNA-binding transcription activator activity"/>
    <property type="evidence" value="ECO:0007669"/>
    <property type="project" value="InterPro"/>
</dbReference>
<gene>
    <name evidence="2" type="ORF">S01H1_72275</name>
</gene>
<dbReference type="PROSITE" id="PS00718">
    <property type="entry name" value="SIGMA54_2"/>
    <property type="match status" value="1"/>
</dbReference>
<feature type="domain" description="RNA polymerase sigma factor 54 DNA-binding" evidence="1">
    <location>
        <begin position="2"/>
        <end position="131"/>
    </location>
</feature>
<sequence length="132" mass="14913">KEVFEVQRDFLDDGEEALKPLPMADVARKVGVHVATVSRAVAAKYVQTPRGIYPLRMFFSGGTTTAEGQDMSWDAVRVKLKEIIDSEDKSKPLNDDQLAGELKNHGIKIARRTIAKYRNLMNIPPARKRKQY</sequence>
<dbReference type="AlphaFoldDB" id="X0YAG0"/>
<evidence type="ECO:0000259" key="1">
    <source>
        <dbReference type="Pfam" id="PF04552"/>
    </source>
</evidence>
<protein>
    <recommendedName>
        <fullName evidence="1">RNA polymerase sigma factor 54 DNA-binding domain-containing protein</fullName>
    </recommendedName>
</protein>
<dbReference type="GO" id="GO:0016987">
    <property type="term" value="F:sigma factor activity"/>
    <property type="evidence" value="ECO:0007669"/>
    <property type="project" value="InterPro"/>
</dbReference>
<feature type="non-terminal residue" evidence="2">
    <location>
        <position position="1"/>
    </location>
</feature>
<dbReference type="PROSITE" id="PS50044">
    <property type="entry name" value="SIGMA54_3"/>
    <property type="match status" value="1"/>
</dbReference>
<dbReference type="Gene3D" id="1.10.10.60">
    <property type="entry name" value="Homeodomain-like"/>
    <property type="match status" value="1"/>
</dbReference>
<evidence type="ECO:0000313" key="2">
    <source>
        <dbReference type="EMBL" id="GAG33841.1"/>
    </source>
</evidence>
<name>X0YAG0_9ZZZZ</name>
<organism evidence="2">
    <name type="scientific">marine sediment metagenome</name>
    <dbReference type="NCBI Taxonomy" id="412755"/>
    <lineage>
        <taxon>unclassified sequences</taxon>
        <taxon>metagenomes</taxon>
        <taxon>ecological metagenomes</taxon>
    </lineage>
</organism>
<dbReference type="InterPro" id="IPR007634">
    <property type="entry name" value="RNA_pol_sigma_54_DNA-bd"/>
</dbReference>
<accession>X0YAG0</accession>
<proteinExistence type="predicted"/>
<reference evidence="2" key="1">
    <citation type="journal article" date="2014" name="Front. Microbiol.">
        <title>High frequency of phylogenetically diverse reductive dehalogenase-homologous genes in deep subseafloor sedimentary metagenomes.</title>
        <authorList>
            <person name="Kawai M."/>
            <person name="Futagami T."/>
            <person name="Toyoda A."/>
            <person name="Takaki Y."/>
            <person name="Nishi S."/>
            <person name="Hori S."/>
            <person name="Arai W."/>
            <person name="Tsubouchi T."/>
            <person name="Morono Y."/>
            <person name="Uchiyama I."/>
            <person name="Ito T."/>
            <person name="Fujiyama A."/>
            <person name="Inagaki F."/>
            <person name="Takami H."/>
        </authorList>
    </citation>
    <scope>NUCLEOTIDE SEQUENCE</scope>
    <source>
        <strain evidence="2">Expedition CK06-06</strain>
    </source>
</reference>
<dbReference type="InterPro" id="IPR000394">
    <property type="entry name" value="RNA_pol_sigma_54"/>
</dbReference>
<dbReference type="PANTHER" id="PTHR32248:SF4">
    <property type="entry name" value="RNA POLYMERASE SIGMA-54 FACTOR"/>
    <property type="match status" value="1"/>
</dbReference>
<comment type="caution">
    <text evidence="2">The sequence shown here is derived from an EMBL/GenBank/DDBJ whole genome shotgun (WGS) entry which is preliminary data.</text>
</comment>